<accession>A0A421B0D3</accession>
<evidence type="ECO:0000313" key="1">
    <source>
        <dbReference type="EMBL" id="RLK55597.1"/>
    </source>
</evidence>
<name>A0A421B0D3_9PSEU</name>
<dbReference type="SUPFAM" id="SSF47336">
    <property type="entry name" value="ACP-like"/>
    <property type="match status" value="1"/>
</dbReference>
<sequence>MSLAGWSRSPRAAFVSETTAAPSRADVVEMISGYRAQVSKADTEDLDSLELAWLLHQAEQRYGVELDLDDADLSRMHTVAGAAQVLADLVGGRGDG</sequence>
<dbReference type="EMBL" id="RCDD01000004">
    <property type="protein sequence ID" value="RLK55597.1"/>
    <property type="molecule type" value="Genomic_DNA"/>
</dbReference>
<organism evidence="1 2">
    <name type="scientific">Actinokineospora cianjurensis</name>
    <dbReference type="NCBI Taxonomy" id="585224"/>
    <lineage>
        <taxon>Bacteria</taxon>
        <taxon>Bacillati</taxon>
        <taxon>Actinomycetota</taxon>
        <taxon>Actinomycetes</taxon>
        <taxon>Pseudonocardiales</taxon>
        <taxon>Pseudonocardiaceae</taxon>
        <taxon>Actinokineospora</taxon>
    </lineage>
</organism>
<comment type="caution">
    <text evidence="1">The sequence shown here is derived from an EMBL/GenBank/DDBJ whole genome shotgun (WGS) entry which is preliminary data.</text>
</comment>
<evidence type="ECO:0008006" key="3">
    <source>
        <dbReference type="Google" id="ProtNLM"/>
    </source>
</evidence>
<dbReference type="AlphaFoldDB" id="A0A421B0D3"/>
<dbReference type="Proteomes" id="UP000282454">
    <property type="component" value="Unassembled WGS sequence"/>
</dbReference>
<keyword evidence="2" id="KW-1185">Reference proteome</keyword>
<proteinExistence type="predicted"/>
<dbReference type="Gene3D" id="1.10.1200.10">
    <property type="entry name" value="ACP-like"/>
    <property type="match status" value="1"/>
</dbReference>
<evidence type="ECO:0000313" key="2">
    <source>
        <dbReference type="Proteomes" id="UP000282454"/>
    </source>
</evidence>
<gene>
    <name evidence="1" type="ORF">CLV68_5086</name>
</gene>
<protein>
    <recommendedName>
        <fullName evidence="3">Acyl carrier protein</fullName>
    </recommendedName>
</protein>
<dbReference type="InterPro" id="IPR036736">
    <property type="entry name" value="ACP-like_sf"/>
</dbReference>
<reference evidence="1 2" key="1">
    <citation type="submission" date="2018-10" db="EMBL/GenBank/DDBJ databases">
        <title>Genomic Encyclopedia of Archaeal and Bacterial Type Strains, Phase II (KMG-II): from individual species to whole genera.</title>
        <authorList>
            <person name="Goeker M."/>
        </authorList>
    </citation>
    <scope>NUCLEOTIDE SEQUENCE [LARGE SCALE GENOMIC DNA]</scope>
    <source>
        <strain evidence="1 2">DSM 45657</strain>
    </source>
</reference>